<comment type="caution">
    <text evidence="1">The sequence shown here is derived from an EMBL/GenBank/DDBJ whole genome shotgun (WGS) entry which is preliminary data.</text>
</comment>
<accession>A0A542UIU2</accession>
<evidence type="ECO:0000313" key="2">
    <source>
        <dbReference type="Proteomes" id="UP000318103"/>
    </source>
</evidence>
<dbReference type="OrthoDB" id="4993002at2"/>
<dbReference type="RefSeq" id="WP_142218833.1">
    <property type="nucleotide sequence ID" value="NZ_JBPJFI010000001.1"/>
</dbReference>
<protein>
    <submittedName>
        <fullName evidence="1">Uncharacterized protein</fullName>
    </submittedName>
</protein>
<gene>
    <name evidence="1" type="ORF">FB563_4042</name>
</gene>
<evidence type="ECO:0000313" key="1">
    <source>
        <dbReference type="EMBL" id="TQK98991.1"/>
    </source>
</evidence>
<keyword evidence="2" id="KW-1185">Reference proteome</keyword>
<organism evidence="1 2">
    <name type="scientific">Streptomyces puniciscabiei</name>
    <dbReference type="NCBI Taxonomy" id="164348"/>
    <lineage>
        <taxon>Bacteria</taxon>
        <taxon>Bacillati</taxon>
        <taxon>Actinomycetota</taxon>
        <taxon>Actinomycetes</taxon>
        <taxon>Kitasatosporales</taxon>
        <taxon>Streptomycetaceae</taxon>
        <taxon>Streptomyces</taxon>
    </lineage>
</organism>
<name>A0A542UIU2_9ACTN</name>
<proteinExistence type="predicted"/>
<sequence length="165" mass="18826">MAVRTQWNVTHACGHEVVHDLSDRPADRRAGFARWLEGKDCTTCWKAARDGDTASKEQWLAAKRAEEQQAAKEWAERFDMPPLEGPERALDWGERSRHQLMTAAHTALVIEGTWDEADWAELEEKARSVTRAGWWIDQRDAQGADLLELLDAATEQDRGTENPFR</sequence>
<dbReference type="AlphaFoldDB" id="A0A542UIU2"/>
<dbReference type="EMBL" id="VFNX01000001">
    <property type="protein sequence ID" value="TQK98991.1"/>
    <property type="molecule type" value="Genomic_DNA"/>
</dbReference>
<dbReference type="Proteomes" id="UP000318103">
    <property type="component" value="Unassembled WGS sequence"/>
</dbReference>
<reference evidence="1 2" key="1">
    <citation type="submission" date="2019-06" db="EMBL/GenBank/DDBJ databases">
        <title>Sequencing the genomes of 1000 actinobacteria strains.</title>
        <authorList>
            <person name="Klenk H.-P."/>
        </authorList>
    </citation>
    <scope>NUCLEOTIDE SEQUENCE [LARGE SCALE GENOMIC DNA]</scope>
    <source>
        <strain evidence="1 2">DSM 41929</strain>
    </source>
</reference>